<dbReference type="CTD" id="10024"/>
<reference evidence="3" key="1">
    <citation type="submission" date="2025-08" db="UniProtKB">
        <authorList>
            <consortium name="RefSeq"/>
        </authorList>
    </citation>
    <scope>IDENTIFICATION</scope>
    <source>
        <tissue evidence="3">Muscle</tissue>
    </source>
</reference>
<name>A0A6I9P965_9TELE</name>
<feature type="region of interest" description="Disordered" evidence="1">
    <location>
        <begin position="201"/>
        <end position="221"/>
    </location>
</feature>
<feature type="compositionally biased region" description="Basic and acidic residues" evidence="1">
    <location>
        <begin position="15"/>
        <end position="26"/>
    </location>
</feature>
<dbReference type="KEGG" id="ncc:104956843"/>
<feature type="region of interest" description="Disordered" evidence="1">
    <location>
        <begin position="241"/>
        <end position="266"/>
    </location>
</feature>
<protein>
    <submittedName>
        <fullName evidence="3">Uncharacterized protein troap</fullName>
    </submittedName>
</protein>
<evidence type="ECO:0000256" key="1">
    <source>
        <dbReference type="SAM" id="MobiDB-lite"/>
    </source>
</evidence>
<feature type="compositionally biased region" description="Polar residues" evidence="1">
    <location>
        <begin position="243"/>
        <end position="260"/>
    </location>
</feature>
<dbReference type="RefSeq" id="XP_010782696.1">
    <property type="nucleotide sequence ID" value="XM_010784394.1"/>
</dbReference>
<feature type="compositionally biased region" description="Polar residues" evidence="1">
    <location>
        <begin position="201"/>
        <end position="214"/>
    </location>
</feature>
<organism evidence="2 3">
    <name type="scientific">Notothenia coriiceps</name>
    <name type="common">black rockcod</name>
    <dbReference type="NCBI Taxonomy" id="8208"/>
    <lineage>
        <taxon>Eukaryota</taxon>
        <taxon>Metazoa</taxon>
        <taxon>Chordata</taxon>
        <taxon>Craniata</taxon>
        <taxon>Vertebrata</taxon>
        <taxon>Euteleostomi</taxon>
        <taxon>Actinopterygii</taxon>
        <taxon>Neopterygii</taxon>
        <taxon>Teleostei</taxon>
        <taxon>Neoteleostei</taxon>
        <taxon>Acanthomorphata</taxon>
        <taxon>Eupercaria</taxon>
        <taxon>Perciformes</taxon>
        <taxon>Notothenioidei</taxon>
        <taxon>Nototheniidae</taxon>
        <taxon>Notothenia</taxon>
    </lineage>
</organism>
<evidence type="ECO:0000313" key="3">
    <source>
        <dbReference type="RefSeq" id="XP_010782696.1"/>
    </source>
</evidence>
<accession>A0A6I9P965</accession>
<dbReference type="OrthoDB" id="8722817at2759"/>
<evidence type="ECO:0000313" key="2">
    <source>
        <dbReference type="Proteomes" id="UP000504611"/>
    </source>
</evidence>
<gene>
    <name evidence="3" type="primary">troap</name>
</gene>
<feature type="compositionally biased region" description="Polar residues" evidence="1">
    <location>
        <begin position="131"/>
        <end position="160"/>
    </location>
</feature>
<feature type="region of interest" description="Disordered" evidence="1">
    <location>
        <begin position="453"/>
        <end position="490"/>
    </location>
</feature>
<feature type="compositionally biased region" description="Polar residues" evidence="1">
    <location>
        <begin position="1"/>
        <end position="14"/>
    </location>
</feature>
<keyword evidence="2" id="KW-1185">Reference proteome</keyword>
<proteinExistence type="predicted"/>
<dbReference type="Proteomes" id="UP000504611">
    <property type="component" value="Unplaced"/>
</dbReference>
<feature type="region of interest" description="Disordered" evidence="1">
    <location>
        <begin position="1"/>
        <end position="39"/>
    </location>
</feature>
<feature type="region of interest" description="Disordered" evidence="1">
    <location>
        <begin position="120"/>
        <end position="163"/>
    </location>
</feature>
<dbReference type="AlphaFoldDB" id="A0A6I9P965"/>
<sequence length="655" mass="71818">MDSSPVLRQQSQNKIRSELTRTKNENNKMPAHPKPSKLLSAHHLSNSNIENQDPVKSEMGRRAALRPGISRLPVLAKSLHLQTTSNFGLSNYKWEDKPLAGKTRKKKPCTRPVPFNFCQPKNSRLGHENQEPCTVSQSRTGTNADNSVCNSPLKTQNVNAKPTKHPAALMQDIDLTKETGTFKGKAKDNALQTSATLFKPQSSIPNNAVPQSKGVSSAEPAVSAEACSDNMSLLSLKDPAKTSHATQNMQLTAQDPLSKSSTDKGDNFQSDHAALLSILRDEGLSATGLGSTTPHSKLYNNLPQRVPVLRSQHKLGPISGLMKSVQFSPDVAALQSILQNEGVKAGGPLGATPRIPVCPGRGTSIIHAQRVPVRKNRAEATEGPVVLALKEIPQKQWTPQRVPSTRNRPMSAMKWPLSSSHRSSFAITPGLQRCKSTLKPQKEEIVQRLFYDQEEEHPEKRAEQLPTQNATAKAHHEVKVEASGVGTDKDEEEEQRIVGGQPFFQALQRESVIFFSTGKTLLRAPRFEKQVSSVRQEAHGPVLPLHEETRPVSACQINPAQSLHKDLISQKPSTQSSAVALLRKRLLALEELRMDEEVASYCSVPNAPCLLPPRPRCGNPLAYTLQFQESFTFVPIVFDLLSGCSSPSSSPLQER</sequence>